<dbReference type="EMBL" id="CP009975">
    <property type="protein sequence ID" value="AJA17120.1"/>
    <property type="molecule type" value="Genomic_DNA"/>
</dbReference>
<dbReference type="InterPro" id="IPR033480">
    <property type="entry name" value="sCache_2"/>
</dbReference>
<geneLocation type="plasmid" evidence="13 14">
    <name>pTTS12</name>
</geneLocation>
<dbReference type="InterPro" id="IPR004090">
    <property type="entry name" value="Chemotax_Me-accpt_rcpt"/>
</dbReference>
<evidence type="ECO:0000256" key="4">
    <source>
        <dbReference type="ARBA" id="ARBA00022692"/>
    </source>
</evidence>
<keyword evidence="2" id="KW-1003">Cell membrane</keyword>
<evidence type="ECO:0000256" key="10">
    <source>
        <dbReference type="SAM" id="Phobius"/>
    </source>
</evidence>
<evidence type="ECO:0000259" key="12">
    <source>
        <dbReference type="PROSITE" id="PS50885"/>
    </source>
</evidence>
<evidence type="ECO:0000256" key="1">
    <source>
        <dbReference type="ARBA" id="ARBA00004651"/>
    </source>
</evidence>
<evidence type="ECO:0000256" key="8">
    <source>
        <dbReference type="ARBA" id="ARBA00029447"/>
    </source>
</evidence>
<evidence type="ECO:0000256" key="6">
    <source>
        <dbReference type="ARBA" id="ARBA00023136"/>
    </source>
</evidence>
<comment type="subcellular location">
    <subcellularLocation>
        <location evidence="1">Cell membrane</location>
        <topology evidence="1">Multi-pass membrane protein</topology>
    </subcellularLocation>
</comment>
<protein>
    <submittedName>
        <fullName evidence="13">Chemotaxis protein</fullName>
    </submittedName>
</protein>
<dbReference type="CDD" id="cd06225">
    <property type="entry name" value="HAMP"/>
    <property type="match status" value="1"/>
</dbReference>
<comment type="similarity">
    <text evidence="8">Belongs to the methyl-accepting chemotaxis (MCP) protein family.</text>
</comment>
<keyword evidence="4 10" id="KW-0812">Transmembrane</keyword>
<evidence type="ECO:0000256" key="9">
    <source>
        <dbReference type="PROSITE-ProRule" id="PRU00284"/>
    </source>
</evidence>
<feature type="domain" description="HAMP" evidence="12">
    <location>
        <begin position="213"/>
        <end position="267"/>
    </location>
</feature>
<reference evidence="13 14" key="1">
    <citation type="submission" date="2014-11" db="EMBL/GenBank/DDBJ databases">
        <title>Complete genome sequence of Pseudomonas putida S12 including megaplasmid pTTS12.</title>
        <authorList>
            <person name="Kuepper J."/>
            <person name="Ruijssenaars H.J."/>
            <person name="Blank L.M."/>
            <person name="de Winde J.H."/>
            <person name="Wierckx N."/>
        </authorList>
    </citation>
    <scope>NUCLEOTIDE SEQUENCE [LARGE SCALE GENOMIC DNA]</scope>
    <source>
        <strain evidence="13 14">S12</strain>
        <plasmid evidence="13 14">pTTS12</plasmid>
    </source>
</reference>
<evidence type="ECO:0000313" key="14">
    <source>
        <dbReference type="Proteomes" id="UP000017753"/>
    </source>
</evidence>
<keyword evidence="5 10" id="KW-1133">Transmembrane helix</keyword>
<accession>A0AA34S115</accession>
<keyword evidence="13" id="KW-0614">Plasmid</keyword>
<organism evidence="13 14">
    <name type="scientific">Pseudomonas putida S12</name>
    <dbReference type="NCBI Taxonomy" id="1215087"/>
    <lineage>
        <taxon>Bacteria</taxon>
        <taxon>Pseudomonadati</taxon>
        <taxon>Pseudomonadota</taxon>
        <taxon>Gammaproteobacteria</taxon>
        <taxon>Pseudomonadales</taxon>
        <taxon>Pseudomonadaceae</taxon>
        <taxon>Pseudomonas</taxon>
    </lineage>
</organism>
<dbReference type="Proteomes" id="UP000017753">
    <property type="component" value="Plasmid pTTS12"/>
</dbReference>
<dbReference type="PRINTS" id="PR00260">
    <property type="entry name" value="CHEMTRNSDUCR"/>
</dbReference>
<dbReference type="SMART" id="SM00304">
    <property type="entry name" value="HAMP"/>
    <property type="match status" value="1"/>
</dbReference>
<keyword evidence="6 10" id="KW-0472">Membrane</keyword>
<dbReference type="Pfam" id="PF17200">
    <property type="entry name" value="sCache_2"/>
    <property type="match status" value="1"/>
</dbReference>
<feature type="domain" description="Methyl-accepting transducer" evidence="11">
    <location>
        <begin position="272"/>
        <end position="508"/>
    </location>
</feature>
<evidence type="ECO:0000256" key="5">
    <source>
        <dbReference type="ARBA" id="ARBA00022989"/>
    </source>
</evidence>
<evidence type="ECO:0000259" key="11">
    <source>
        <dbReference type="PROSITE" id="PS50111"/>
    </source>
</evidence>
<dbReference type="CDD" id="cd11386">
    <property type="entry name" value="MCP_signal"/>
    <property type="match status" value="1"/>
</dbReference>
<dbReference type="GO" id="GO:0004888">
    <property type="term" value="F:transmembrane signaling receptor activity"/>
    <property type="evidence" value="ECO:0007669"/>
    <property type="project" value="InterPro"/>
</dbReference>
<feature type="transmembrane region" description="Helical" evidence="10">
    <location>
        <begin position="189"/>
        <end position="212"/>
    </location>
</feature>
<dbReference type="PANTHER" id="PTHR32089">
    <property type="entry name" value="METHYL-ACCEPTING CHEMOTAXIS PROTEIN MCPB"/>
    <property type="match status" value="1"/>
</dbReference>
<dbReference type="Gene3D" id="1.10.287.950">
    <property type="entry name" value="Methyl-accepting chemotaxis protein"/>
    <property type="match status" value="1"/>
</dbReference>
<sequence>MLRLRDFRISTRITLVVVSVSVLIICLSGWLGLVLQRSLMDEKLAGVGTALDTASNILAHYERQAREGRMSLEEAQHQAADVVSTIRYLGDNYLLILDLEHRMVMHPTTPALVGKPLSDFRDRNGKYFARDMISGARDHGRAMVDYWFPRAGSSEPEYKVSEVRLFRPWGWVMASGIHPQDVRSVVNDILLIPTIIVLVAVLAMALLAWVLIRSIIRPLNETVTALARATDGTIDLTMRLPTDGHDELTLVARSINSLVDAAHQVTRSMAEASHLISRASDDLGQVTEVTQRNMEAQQLETDSVVAAMTEMVSTVQEVAQNAAVAATATQEAEGKAIEGSDTVRDTVEAIRSLADALNQSRVVVDQLATDSGSVGRVLEVITSIAEQTNLLALNAAIEAARAGEHGRGFAVVADEVRTLAMRTQQSTLEIQQIIDRVQAGASQAAGQIGANVEAAQRPVAASARAGQVLESITSASATVSQMTFQIASAAEEQAATADEINRSITRIHDVSSTSAETVQRTRQSCDELRQLACQLQEQVGRVVI</sequence>
<dbReference type="SMART" id="SM01049">
    <property type="entry name" value="Cache_2"/>
    <property type="match status" value="1"/>
</dbReference>
<name>A0AA34S115_PSEPU</name>
<dbReference type="Gene3D" id="3.30.450.20">
    <property type="entry name" value="PAS domain"/>
    <property type="match status" value="1"/>
</dbReference>
<dbReference type="PANTHER" id="PTHR32089:SF112">
    <property type="entry name" value="LYSOZYME-LIKE PROTEIN-RELATED"/>
    <property type="match status" value="1"/>
</dbReference>
<dbReference type="InterPro" id="IPR004089">
    <property type="entry name" value="MCPsignal_dom"/>
</dbReference>
<proteinExistence type="inferred from homology"/>
<keyword evidence="7 9" id="KW-0807">Transducer</keyword>
<dbReference type="SUPFAM" id="SSF58104">
    <property type="entry name" value="Methyl-accepting chemotaxis protein (MCP) signaling domain"/>
    <property type="match status" value="1"/>
</dbReference>
<reference evidence="13 14" key="2">
    <citation type="submission" date="2014-11" db="EMBL/GenBank/DDBJ databases">
        <title>Draft genome sequence of the solvent-tolerant Pseudomonas putida S12 including megaplasmid pTTS12.</title>
        <authorList>
            <person name="Wierckx N."/>
            <person name="Nijkamp J."/>
            <person name="Ballerstedt H."/>
            <person name="Siezen R.J."/>
            <person name="Wels M."/>
            <person name="de Ridder D."/>
            <person name="de Winde J.H."/>
            <person name="Ruijssenaars H.J."/>
        </authorList>
    </citation>
    <scope>NUCLEOTIDE SEQUENCE [LARGE SCALE GENOMIC DNA]</scope>
    <source>
        <strain evidence="13 14">S12</strain>
        <plasmid evidence="13 14">pTTS12</plasmid>
    </source>
</reference>
<dbReference type="GO" id="GO:0005886">
    <property type="term" value="C:plasma membrane"/>
    <property type="evidence" value="ECO:0007669"/>
    <property type="project" value="UniProtKB-SubCell"/>
</dbReference>
<evidence type="ECO:0000313" key="13">
    <source>
        <dbReference type="EMBL" id="AJA17120.1"/>
    </source>
</evidence>
<dbReference type="Pfam" id="PF00015">
    <property type="entry name" value="MCPsignal"/>
    <property type="match status" value="1"/>
</dbReference>
<dbReference type="SMART" id="SM00283">
    <property type="entry name" value="MA"/>
    <property type="match status" value="1"/>
</dbReference>
<dbReference type="PROSITE" id="PS50111">
    <property type="entry name" value="CHEMOTAXIS_TRANSDUC_2"/>
    <property type="match status" value="1"/>
</dbReference>
<dbReference type="InterPro" id="IPR003660">
    <property type="entry name" value="HAMP_dom"/>
</dbReference>
<dbReference type="AlphaFoldDB" id="A0AA34S115"/>
<evidence type="ECO:0000256" key="2">
    <source>
        <dbReference type="ARBA" id="ARBA00022475"/>
    </source>
</evidence>
<dbReference type="GO" id="GO:0007165">
    <property type="term" value="P:signal transduction"/>
    <property type="evidence" value="ECO:0007669"/>
    <property type="project" value="UniProtKB-KW"/>
</dbReference>
<dbReference type="PROSITE" id="PS50885">
    <property type="entry name" value="HAMP"/>
    <property type="match status" value="1"/>
</dbReference>
<feature type="transmembrane region" description="Helical" evidence="10">
    <location>
        <begin position="12"/>
        <end position="33"/>
    </location>
</feature>
<dbReference type="FunFam" id="1.10.287.950:FF:000001">
    <property type="entry name" value="Methyl-accepting chemotaxis sensory transducer"/>
    <property type="match status" value="1"/>
</dbReference>
<evidence type="ECO:0000256" key="3">
    <source>
        <dbReference type="ARBA" id="ARBA00022481"/>
    </source>
</evidence>
<dbReference type="GO" id="GO:0006935">
    <property type="term" value="P:chemotaxis"/>
    <property type="evidence" value="ECO:0007669"/>
    <property type="project" value="InterPro"/>
</dbReference>
<gene>
    <name evidence="13" type="ORF">RPPX_27710</name>
</gene>
<dbReference type="Pfam" id="PF00672">
    <property type="entry name" value="HAMP"/>
    <property type="match status" value="1"/>
</dbReference>
<evidence type="ECO:0000256" key="7">
    <source>
        <dbReference type="ARBA" id="ARBA00023224"/>
    </source>
</evidence>
<keyword evidence="3" id="KW-0488">Methylation</keyword>